<sequence length="111" mass="11979">MLVSSFDVLGLFSFAIGGCHGRVLLCREEVHLKGSSSSRDRRSSSSQWTKTETCSTQVGSPLVGEARAILEAMKLAKRIGLISVVFETDSSQVHQAIMSSDPSCSWEINAS</sequence>
<proteinExistence type="predicted"/>
<dbReference type="GO" id="GO:0004523">
    <property type="term" value="F:RNA-DNA hybrid ribonuclease activity"/>
    <property type="evidence" value="ECO:0007669"/>
    <property type="project" value="InterPro"/>
</dbReference>
<evidence type="ECO:0000259" key="3">
    <source>
        <dbReference type="Pfam" id="PF13456"/>
    </source>
</evidence>
<feature type="region of interest" description="Disordered" evidence="1">
    <location>
        <begin position="32"/>
        <end position="53"/>
    </location>
</feature>
<comment type="caution">
    <text evidence="4">The sequence shown here is derived from an EMBL/GenBank/DDBJ whole genome shotgun (WGS) entry which is preliminary data.</text>
</comment>
<organism evidence="4 5">
    <name type="scientific">Hevea brasiliensis</name>
    <name type="common">Para rubber tree</name>
    <name type="synonym">Siphonia brasiliensis</name>
    <dbReference type="NCBI Taxonomy" id="3981"/>
    <lineage>
        <taxon>Eukaryota</taxon>
        <taxon>Viridiplantae</taxon>
        <taxon>Streptophyta</taxon>
        <taxon>Embryophyta</taxon>
        <taxon>Tracheophyta</taxon>
        <taxon>Spermatophyta</taxon>
        <taxon>Magnoliopsida</taxon>
        <taxon>eudicotyledons</taxon>
        <taxon>Gunneridae</taxon>
        <taxon>Pentapetalae</taxon>
        <taxon>rosids</taxon>
        <taxon>fabids</taxon>
        <taxon>Malpighiales</taxon>
        <taxon>Euphorbiaceae</taxon>
        <taxon>Crotonoideae</taxon>
        <taxon>Micrandreae</taxon>
        <taxon>Hevea</taxon>
    </lineage>
</organism>
<evidence type="ECO:0000256" key="2">
    <source>
        <dbReference type="SAM" id="SignalP"/>
    </source>
</evidence>
<reference evidence="4 5" key="1">
    <citation type="journal article" date="2020" name="Mol. Plant">
        <title>The Chromosome-Based Rubber Tree Genome Provides New Insights into Spurge Genome Evolution and Rubber Biosynthesis.</title>
        <authorList>
            <person name="Liu J."/>
            <person name="Shi C."/>
            <person name="Shi C.C."/>
            <person name="Li W."/>
            <person name="Zhang Q.J."/>
            <person name="Zhang Y."/>
            <person name="Li K."/>
            <person name="Lu H.F."/>
            <person name="Shi C."/>
            <person name="Zhu S.T."/>
            <person name="Xiao Z.Y."/>
            <person name="Nan H."/>
            <person name="Yue Y."/>
            <person name="Zhu X.G."/>
            <person name="Wu Y."/>
            <person name="Hong X.N."/>
            <person name="Fan G.Y."/>
            <person name="Tong Y."/>
            <person name="Zhang D."/>
            <person name="Mao C.L."/>
            <person name="Liu Y.L."/>
            <person name="Hao S.J."/>
            <person name="Liu W.Q."/>
            <person name="Lv M.Q."/>
            <person name="Zhang H.B."/>
            <person name="Liu Y."/>
            <person name="Hu-Tang G.R."/>
            <person name="Wang J.P."/>
            <person name="Wang J.H."/>
            <person name="Sun Y.H."/>
            <person name="Ni S.B."/>
            <person name="Chen W.B."/>
            <person name="Zhang X.C."/>
            <person name="Jiao Y.N."/>
            <person name="Eichler E.E."/>
            <person name="Li G.H."/>
            <person name="Liu X."/>
            <person name="Gao L.Z."/>
        </authorList>
    </citation>
    <scope>NUCLEOTIDE SEQUENCE [LARGE SCALE GENOMIC DNA]</scope>
    <source>
        <strain evidence="5">cv. GT1</strain>
        <tissue evidence="4">Leaf</tissue>
    </source>
</reference>
<evidence type="ECO:0000256" key="1">
    <source>
        <dbReference type="SAM" id="MobiDB-lite"/>
    </source>
</evidence>
<feature type="domain" description="RNase H type-1" evidence="3">
    <location>
        <begin position="56"/>
        <end position="104"/>
    </location>
</feature>
<gene>
    <name evidence="4" type="ORF">GH714_019481</name>
</gene>
<dbReference type="InterPro" id="IPR002156">
    <property type="entry name" value="RNaseH_domain"/>
</dbReference>
<dbReference type="Pfam" id="PF13456">
    <property type="entry name" value="RVT_3"/>
    <property type="match status" value="1"/>
</dbReference>
<evidence type="ECO:0000313" key="5">
    <source>
        <dbReference type="Proteomes" id="UP000467840"/>
    </source>
</evidence>
<accession>A0A6A6LZV4</accession>
<dbReference type="GO" id="GO:0003676">
    <property type="term" value="F:nucleic acid binding"/>
    <property type="evidence" value="ECO:0007669"/>
    <property type="project" value="InterPro"/>
</dbReference>
<evidence type="ECO:0000313" key="4">
    <source>
        <dbReference type="EMBL" id="KAF2306564.1"/>
    </source>
</evidence>
<dbReference type="EMBL" id="JAAGAX010000008">
    <property type="protein sequence ID" value="KAF2306564.1"/>
    <property type="molecule type" value="Genomic_DNA"/>
</dbReference>
<keyword evidence="2" id="KW-0732">Signal</keyword>
<keyword evidence="5" id="KW-1185">Reference proteome</keyword>
<dbReference type="AlphaFoldDB" id="A0A6A6LZV4"/>
<feature type="signal peptide" evidence="2">
    <location>
        <begin position="1"/>
        <end position="21"/>
    </location>
</feature>
<name>A0A6A6LZV4_HEVBR</name>
<feature type="chain" id="PRO_5025538027" description="RNase H type-1 domain-containing protein" evidence="2">
    <location>
        <begin position="22"/>
        <end position="111"/>
    </location>
</feature>
<protein>
    <recommendedName>
        <fullName evidence="3">RNase H type-1 domain-containing protein</fullName>
    </recommendedName>
</protein>
<dbReference type="Proteomes" id="UP000467840">
    <property type="component" value="Chromosome 9"/>
</dbReference>
<feature type="compositionally biased region" description="Basic and acidic residues" evidence="1">
    <location>
        <begin position="32"/>
        <end position="43"/>
    </location>
</feature>